<keyword evidence="1" id="KW-0472">Membrane</keyword>
<gene>
    <name evidence="2" type="ORF">ICJ83_06735</name>
</gene>
<evidence type="ECO:0000313" key="3">
    <source>
        <dbReference type="Proteomes" id="UP000600588"/>
    </source>
</evidence>
<proteinExistence type="predicted"/>
<keyword evidence="1" id="KW-1133">Transmembrane helix</keyword>
<organism evidence="2 3">
    <name type="scientific">Aestuariibaculum sediminum</name>
    <dbReference type="NCBI Taxonomy" id="2770637"/>
    <lineage>
        <taxon>Bacteria</taxon>
        <taxon>Pseudomonadati</taxon>
        <taxon>Bacteroidota</taxon>
        <taxon>Flavobacteriia</taxon>
        <taxon>Flavobacteriales</taxon>
        <taxon>Flavobacteriaceae</taxon>
    </lineage>
</organism>
<dbReference type="Proteomes" id="UP000600588">
    <property type="component" value="Unassembled WGS sequence"/>
</dbReference>
<accession>A0A8J6Q8S4</accession>
<dbReference type="EMBL" id="JACVXB010000002">
    <property type="protein sequence ID" value="MBD0831822.1"/>
    <property type="molecule type" value="Genomic_DNA"/>
</dbReference>
<feature type="transmembrane region" description="Helical" evidence="1">
    <location>
        <begin position="6"/>
        <end position="23"/>
    </location>
</feature>
<dbReference type="AlphaFoldDB" id="A0A8J6Q8S4"/>
<evidence type="ECO:0000256" key="1">
    <source>
        <dbReference type="SAM" id="Phobius"/>
    </source>
</evidence>
<name>A0A8J6Q8S4_9FLAO</name>
<sequence>MRIKDVLYLIILGLGLAVLWLYYDKKERAQKMDRIIKKLRKDNYETKKAYLSLLEKYLKSQKNVDVGIIMELQKLQKSIDTLDFEVHIELEKVVTSLNNGNPEEAVRLLAKVVENKLKEKAAKEDSFKGKPMLHNLLEYAKNCQWITSRQFENGLLLKEIRNKESHELDVIEETNNICLSIFSGIDIIYALK</sequence>
<protein>
    <recommendedName>
        <fullName evidence="4">DUF4145 domain-containing protein</fullName>
    </recommendedName>
</protein>
<keyword evidence="1" id="KW-0812">Transmembrane</keyword>
<reference evidence="2 3" key="1">
    <citation type="submission" date="2020-09" db="EMBL/GenBank/DDBJ databases">
        <title>TT11 complete genome.</title>
        <authorList>
            <person name="Wu Z."/>
        </authorList>
    </citation>
    <scope>NUCLEOTIDE SEQUENCE [LARGE SCALE GENOMIC DNA]</scope>
    <source>
        <strain evidence="2 3">TT11</strain>
    </source>
</reference>
<evidence type="ECO:0008006" key="4">
    <source>
        <dbReference type="Google" id="ProtNLM"/>
    </source>
</evidence>
<dbReference type="RefSeq" id="WP_188229611.1">
    <property type="nucleotide sequence ID" value="NZ_JACVXB010000002.1"/>
</dbReference>
<evidence type="ECO:0000313" key="2">
    <source>
        <dbReference type="EMBL" id="MBD0831822.1"/>
    </source>
</evidence>
<keyword evidence="3" id="KW-1185">Reference proteome</keyword>
<comment type="caution">
    <text evidence="2">The sequence shown here is derived from an EMBL/GenBank/DDBJ whole genome shotgun (WGS) entry which is preliminary data.</text>
</comment>